<dbReference type="EMBL" id="LR787364">
    <property type="protein sequence ID" value="CAB3263226.1"/>
    <property type="molecule type" value="mRNA"/>
</dbReference>
<evidence type="ECO:0000256" key="1">
    <source>
        <dbReference type="SAM" id="MobiDB-lite"/>
    </source>
</evidence>
<organism evidence="3">
    <name type="scientific">Phallusia mammillata</name>
    <dbReference type="NCBI Taxonomy" id="59560"/>
    <lineage>
        <taxon>Eukaryota</taxon>
        <taxon>Metazoa</taxon>
        <taxon>Chordata</taxon>
        <taxon>Tunicata</taxon>
        <taxon>Ascidiacea</taxon>
        <taxon>Phlebobranchia</taxon>
        <taxon>Ascidiidae</taxon>
        <taxon>Phallusia</taxon>
    </lineage>
</organism>
<reference evidence="3" key="1">
    <citation type="submission" date="2020-04" db="EMBL/GenBank/DDBJ databases">
        <authorList>
            <person name="Neveu A P."/>
        </authorList>
    </citation>
    <scope>NUCLEOTIDE SEQUENCE</scope>
    <source>
        <tissue evidence="3">Whole embryo</tissue>
    </source>
</reference>
<proteinExistence type="evidence at transcript level"/>
<evidence type="ECO:0000313" key="3">
    <source>
        <dbReference type="EMBL" id="CAB3263226.1"/>
    </source>
</evidence>
<gene>
    <name evidence="3" type="primary">LOC104266555-005</name>
</gene>
<sequence>MSFRKPNTPFYLVVGLLISAADSTTGQLGGEIIARALEDINAHSSNITTNVANFHQYDFDDFVEPVTTIQNGRFDMYTEGNQIKFWDDDPSQTTVVEYGETYRAQNYILSSVITYPFTALWWIDEQPINKESNIEVFSLVASSIDASFSSVNGSVEHDGYTLEYTTSQMFGSYSPSICQVFYIIENPVKWNSTVPQEVMLDTPGRPEYSFANTFYAIGDYGKIILGYSLLSKFESGGNGTEVTAQEVESVMSEMIRIIAISDSPNRPVPPPPQEPYRPEQELMVEMLMEDIENIADNITAGVPLWFPYKYDTNDSVIEDGGSDIYDFGNRIRFKKNRDLFKRAKYNQVYYYEDYQFYTRAIHPFVALMWIENQNASEATFTLQVDGNVGADQEGGILRYSSKNLTSGPFQVAYEVYHIHSADDPSVVEVYFTVGSTQVWNSIDSDSLEVISFTDETDEIVNSVRVIGRPQRFLLGYMLLSREGGRIITELQVRSALTTLTRGLGQFDSVVVDKEPENGENEPVDPVNPVNPLDPVDLTNGDIDDTPLIRFMNALATTSDVITQRHVYEWYEYIYDDTQAPVDSIINGGRDMFDVGNQISFIDDQDFVGLAEYDKYYRMQNFEALTRTTQPFFGLMWIRNPSAQNGSYEITVESTLGGNLSGMTSSYEGKVRQNGFGCDYKTFQVFNAQPRPSFCEVFFVIESRRHWNSVVGDTIERIFDFPDGFVMNTLRYTGSPQRVLMGCMLLSRMDGLPILESRIKYSLRSILSALEPPKTTNIDRRNVVISAPNSSLVEVKDDEAFLPNCTVKEVTQSLWKCEVIFRQPVPYSGPQSCVSKVTEFIDCAIQQLGTCEVGDKANILDSFAFPSFNFKFLTDSLRNLTKSLAGGSEPVTAFCFHAPLRLPYPHTVADIPMCNTGVPNQLLSKLTDFLYEFVWARDENDICRAMQSLQHWFLQTARERCDLRLFSGLQLSETGRTYLGTVFAIALREIEQFPLSACGDQLN</sequence>
<feature type="chain" id="PRO_5026318414" evidence="2">
    <location>
        <begin position="24"/>
        <end position="1002"/>
    </location>
</feature>
<evidence type="ECO:0000256" key="2">
    <source>
        <dbReference type="SAM" id="SignalP"/>
    </source>
</evidence>
<dbReference type="AlphaFoldDB" id="A0A6F9DJS9"/>
<feature type="compositionally biased region" description="Low complexity" evidence="1">
    <location>
        <begin position="523"/>
        <end position="536"/>
    </location>
</feature>
<accession>A0A6F9DJS9</accession>
<name>A0A6F9DJS9_9ASCI</name>
<feature type="signal peptide" evidence="2">
    <location>
        <begin position="1"/>
        <end position="23"/>
    </location>
</feature>
<protein>
    <submittedName>
        <fullName evidence="3">Uncharacterized protein LOC104266555</fullName>
    </submittedName>
</protein>
<keyword evidence="2" id="KW-0732">Signal</keyword>
<feature type="region of interest" description="Disordered" evidence="1">
    <location>
        <begin position="514"/>
        <end position="537"/>
    </location>
</feature>